<name>A0A2P6SMX5_ROSCH</name>
<evidence type="ECO:0000313" key="2">
    <source>
        <dbReference type="Proteomes" id="UP000238479"/>
    </source>
</evidence>
<dbReference type="EMBL" id="PDCK01000039">
    <property type="protein sequence ID" value="PRQ60011.1"/>
    <property type="molecule type" value="Genomic_DNA"/>
</dbReference>
<comment type="caution">
    <text evidence="1">The sequence shown here is derived from an EMBL/GenBank/DDBJ whole genome shotgun (WGS) entry which is preliminary data.</text>
</comment>
<dbReference type="AlphaFoldDB" id="A0A2P6SMX5"/>
<dbReference type="Gramene" id="PRQ60011">
    <property type="protein sequence ID" value="PRQ60011"/>
    <property type="gene ID" value="RchiOBHm_Chr1g0376491"/>
</dbReference>
<dbReference type="Proteomes" id="UP000238479">
    <property type="component" value="Chromosome 1"/>
</dbReference>
<gene>
    <name evidence="1" type="ORF">RchiOBHm_Chr1g0376491</name>
</gene>
<sequence>MSRINFPTGEKSEPDICLHLMNISFQIIGNLNQNFKDCFSFFGNYTARSLERHEVPRGPR</sequence>
<reference evidence="1 2" key="1">
    <citation type="journal article" date="2018" name="Nat. Genet.">
        <title>The Rosa genome provides new insights in the design of modern roses.</title>
        <authorList>
            <person name="Bendahmane M."/>
        </authorList>
    </citation>
    <scope>NUCLEOTIDE SEQUENCE [LARGE SCALE GENOMIC DNA]</scope>
    <source>
        <strain evidence="2">cv. Old Blush</strain>
    </source>
</reference>
<protein>
    <submittedName>
        <fullName evidence="1">Uncharacterized protein</fullName>
    </submittedName>
</protein>
<proteinExistence type="predicted"/>
<evidence type="ECO:0000313" key="1">
    <source>
        <dbReference type="EMBL" id="PRQ60011.1"/>
    </source>
</evidence>
<accession>A0A2P6SMX5</accession>
<keyword evidence="2" id="KW-1185">Reference proteome</keyword>
<organism evidence="1 2">
    <name type="scientific">Rosa chinensis</name>
    <name type="common">China rose</name>
    <dbReference type="NCBI Taxonomy" id="74649"/>
    <lineage>
        <taxon>Eukaryota</taxon>
        <taxon>Viridiplantae</taxon>
        <taxon>Streptophyta</taxon>
        <taxon>Embryophyta</taxon>
        <taxon>Tracheophyta</taxon>
        <taxon>Spermatophyta</taxon>
        <taxon>Magnoliopsida</taxon>
        <taxon>eudicotyledons</taxon>
        <taxon>Gunneridae</taxon>
        <taxon>Pentapetalae</taxon>
        <taxon>rosids</taxon>
        <taxon>fabids</taxon>
        <taxon>Rosales</taxon>
        <taxon>Rosaceae</taxon>
        <taxon>Rosoideae</taxon>
        <taxon>Rosoideae incertae sedis</taxon>
        <taxon>Rosa</taxon>
    </lineage>
</organism>